<dbReference type="GO" id="GO:0019464">
    <property type="term" value="P:glycine decarboxylation via glycine cleavage system"/>
    <property type="evidence" value="ECO:0007669"/>
    <property type="project" value="InterPro"/>
</dbReference>
<sequence>MIKFYSNICGKKSLLVRTFCTRYSESHEWIRFNHRNKTCTLGITKYASDQLKSIVNINLPDLNSTIIRKQPIGNIESTKTVADIFSDVDGKCTLLNQDIILNPTIVNNSPEDKGWLLQIETNDVESFNKMMTKNEYGQFLKDINKSND</sequence>
<dbReference type="Pfam" id="PF01597">
    <property type="entry name" value="GCV_H"/>
    <property type="match status" value="1"/>
</dbReference>
<dbReference type="PROSITE" id="PS50968">
    <property type="entry name" value="BIOTINYL_LIPOYL"/>
    <property type="match status" value="1"/>
</dbReference>
<accession>A0AAN7TSH5</accession>
<dbReference type="Gene3D" id="2.40.50.100">
    <property type="match status" value="1"/>
</dbReference>
<protein>
    <recommendedName>
        <fullName evidence="1">Lipoyl-binding domain-containing protein</fullName>
    </recommendedName>
</protein>
<dbReference type="Proteomes" id="UP001344447">
    <property type="component" value="Unassembled WGS sequence"/>
</dbReference>
<dbReference type="GO" id="GO:0005960">
    <property type="term" value="C:glycine cleavage complex"/>
    <property type="evidence" value="ECO:0007669"/>
    <property type="project" value="InterPro"/>
</dbReference>
<evidence type="ECO:0000313" key="3">
    <source>
        <dbReference type="Proteomes" id="UP001344447"/>
    </source>
</evidence>
<feature type="domain" description="Lipoyl-binding" evidence="1">
    <location>
        <begin position="38"/>
        <end position="120"/>
    </location>
</feature>
<dbReference type="InterPro" id="IPR000089">
    <property type="entry name" value="Biotin_lipoyl"/>
</dbReference>
<dbReference type="PANTHER" id="PTHR11715:SF3">
    <property type="entry name" value="GLYCINE CLEAVAGE SYSTEM H PROTEIN-RELATED"/>
    <property type="match status" value="1"/>
</dbReference>
<dbReference type="GO" id="GO:0009249">
    <property type="term" value="P:protein lipoylation"/>
    <property type="evidence" value="ECO:0007669"/>
    <property type="project" value="TreeGrafter"/>
</dbReference>
<gene>
    <name evidence="2" type="ORF">RB653_008251</name>
</gene>
<dbReference type="InterPro" id="IPR011053">
    <property type="entry name" value="Single_hybrid_motif"/>
</dbReference>
<name>A0AAN7TSH5_9MYCE</name>
<evidence type="ECO:0000259" key="1">
    <source>
        <dbReference type="PROSITE" id="PS50968"/>
    </source>
</evidence>
<organism evidence="2 3">
    <name type="scientific">Dictyostelium firmibasis</name>
    <dbReference type="NCBI Taxonomy" id="79012"/>
    <lineage>
        <taxon>Eukaryota</taxon>
        <taxon>Amoebozoa</taxon>
        <taxon>Evosea</taxon>
        <taxon>Eumycetozoa</taxon>
        <taxon>Dictyostelia</taxon>
        <taxon>Dictyosteliales</taxon>
        <taxon>Dictyosteliaceae</taxon>
        <taxon>Dictyostelium</taxon>
    </lineage>
</organism>
<dbReference type="PANTHER" id="PTHR11715">
    <property type="entry name" value="GLYCINE CLEAVAGE SYSTEM H PROTEIN"/>
    <property type="match status" value="1"/>
</dbReference>
<proteinExistence type="predicted"/>
<dbReference type="CDD" id="cd06848">
    <property type="entry name" value="GCS_H"/>
    <property type="match status" value="1"/>
</dbReference>
<comment type="caution">
    <text evidence="2">The sequence shown here is derived from an EMBL/GenBank/DDBJ whole genome shotgun (WGS) entry which is preliminary data.</text>
</comment>
<dbReference type="AlphaFoldDB" id="A0AAN7TSH5"/>
<reference evidence="2 3" key="1">
    <citation type="submission" date="2023-11" db="EMBL/GenBank/DDBJ databases">
        <title>Dfirmibasis_genome.</title>
        <authorList>
            <person name="Edelbroek B."/>
            <person name="Kjellin J."/>
            <person name="Jerlstrom-Hultqvist J."/>
            <person name="Soderbom F."/>
        </authorList>
    </citation>
    <scope>NUCLEOTIDE SEQUENCE [LARGE SCALE GENOMIC DNA]</scope>
    <source>
        <strain evidence="2 3">TNS-C-14</strain>
    </source>
</reference>
<dbReference type="InterPro" id="IPR033753">
    <property type="entry name" value="GCV_H/Fam206"/>
</dbReference>
<keyword evidence="3" id="KW-1185">Reference proteome</keyword>
<dbReference type="EMBL" id="JAVFKY010000003">
    <property type="protein sequence ID" value="KAK5578579.1"/>
    <property type="molecule type" value="Genomic_DNA"/>
</dbReference>
<evidence type="ECO:0000313" key="2">
    <source>
        <dbReference type="EMBL" id="KAK5578579.1"/>
    </source>
</evidence>
<dbReference type="GO" id="GO:0005739">
    <property type="term" value="C:mitochondrion"/>
    <property type="evidence" value="ECO:0007669"/>
    <property type="project" value="TreeGrafter"/>
</dbReference>
<dbReference type="InterPro" id="IPR002930">
    <property type="entry name" value="GCV_H"/>
</dbReference>
<dbReference type="SUPFAM" id="SSF51230">
    <property type="entry name" value="Single hybrid motif"/>
    <property type="match status" value="1"/>
</dbReference>